<dbReference type="EMBL" id="DS268501">
    <property type="protein sequence ID" value="EFP12992.1"/>
    <property type="molecule type" value="Genomic_DNA"/>
</dbReference>
<keyword evidence="2" id="KW-1185">Reference proteome</keyword>
<dbReference type="PANTHER" id="PTHR31006">
    <property type="entry name" value="F-BOX DOMAIN-CONTAINING PROTEIN-RELATED-RELATED"/>
    <property type="match status" value="1"/>
</dbReference>
<dbReference type="Proteomes" id="UP000008281">
    <property type="component" value="Unassembled WGS sequence"/>
</dbReference>
<gene>
    <name evidence="1" type="ORF">CRE_06836</name>
</gene>
<protein>
    <submittedName>
        <fullName evidence="1">Uncharacterized protein</fullName>
    </submittedName>
</protein>
<name>E3MZH6_CAERE</name>
<dbReference type="OrthoDB" id="5784581at2759"/>
<evidence type="ECO:0000313" key="1">
    <source>
        <dbReference type="EMBL" id="EFP12992.1"/>
    </source>
</evidence>
<organism evidence="2">
    <name type="scientific">Caenorhabditis remanei</name>
    <name type="common">Caenorhabditis vulgaris</name>
    <dbReference type="NCBI Taxonomy" id="31234"/>
    <lineage>
        <taxon>Eukaryota</taxon>
        <taxon>Metazoa</taxon>
        <taxon>Ecdysozoa</taxon>
        <taxon>Nematoda</taxon>
        <taxon>Chromadorea</taxon>
        <taxon>Rhabditida</taxon>
        <taxon>Rhabditina</taxon>
        <taxon>Rhabditomorpha</taxon>
        <taxon>Rhabditoidea</taxon>
        <taxon>Rhabditidae</taxon>
        <taxon>Peloderinae</taxon>
        <taxon>Caenorhabditis</taxon>
    </lineage>
</organism>
<sequence>MADDNHIKELLSSSDSLILKTVLFDSRKGQKCGAIYVEYPVDSNGSPISSESEITTQNTKRAGFNIFNKHQYLTAFYSLGQALKVGKIDQLTILEGFYPADFDAFVDDFETSGPFDVKHLKIVNLKKDSVMVFMKNISAGLETIYLDAEGTNDFPFDELMGFPVFCNCKTIRIDALLNTDAVPTLVKKWIENDAEIDTKFQYLAAGDHSVMMEKLVETFSDHVVFKTGSQARIRTNSDSKHILIQLFNRDSRNFVVCSIISSTTVDSEYDNDLSWGNEMGRNPKINQSDLSWYKKEIPENDADAKFWAEHGKGIRQAAFLMH</sequence>
<proteinExistence type="predicted"/>
<dbReference type="PANTHER" id="PTHR31006:SF3">
    <property type="entry name" value="F-BOX DOMAIN-CONTAINING PROTEIN-RELATED"/>
    <property type="match status" value="1"/>
</dbReference>
<evidence type="ECO:0000313" key="2">
    <source>
        <dbReference type="Proteomes" id="UP000008281"/>
    </source>
</evidence>
<dbReference type="InterPro" id="IPR042317">
    <property type="entry name" value="She-1-like"/>
</dbReference>
<dbReference type="HOGENOM" id="CLU_863935_0_0_1"/>
<dbReference type="AlphaFoldDB" id="E3MZH6"/>
<reference evidence="1" key="1">
    <citation type="submission" date="2007-07" db="EMBL/GenBank/DDBJ databases">
        <title>PCAP assembly of the Caenorhabditis remanei genome.</title>
        <authorList>
            <consortium name="The Caenorhabditis remanei Sequencing Consortium"/>
            <person name="Wilson R.K."/>
        </authorList>
    </citation>
    <scope>NUCLEOTIDE SEQUENCE [LARGE SCALE GENOMIC DNA]</scope>
    <source>
        <strain evidence="1">PB4641</strain>
    </source>
</reference>
<accession>E3MZH6</accession>